<evidence type="ECO:0000256" key="1">
    <source>
        <dbReference type="SAM" id="MobiDB-lite"/>
    </source>
</evidence>
<keyword evidence="3" id="KW-1185">Reference proteome</keyword>
<evidence type="ECO:0008006" key="4">
    <source>
        <dbReference type="Google" id="ProtNLM"/>
    </source>
</evidence>
<dbReference type="Proteomes" id="UP001500975">
    <property type="component" value="Unassembled WGS sequence"/>
</dbReference>
<organism evidence="2 3">
    <name type="scientific">Variovorax defluvii</name>
    <dbReference type="NCBI Taxonomy" id="913761"/>
    <lineage>
        <taxon>Bacteria</taxon>
        <taxon>Pseudomonadati</taxon>
        <taxon>Pseudomonadota</taxon>
        <taxon>Betaproteobacteria</taxon>
        <taxon>Burkholderiales</taxon>
        <taxon>Comamonadaceae</taxon>
        <taxon>Variovorax</taxon>
    </lineage>
</organism>
<feature type="region of interest" description="Disordered" evidence="1">
    <location>
        <begin position="94"/>
        <end position="127"/>
    </location>
</feature>
<proteinExistence type="predicted"/>
<feature type="compositionally biased region" description="Basic and acidic residues" evidence="1">
    <location>
        <begin position="95"/>
        <end position="106"/>
    </location>
</feature>
<sequence>MPPESIHADFARGELQVYRKGMKRVAVLLAPDGETYVLPLLDKVKLLAMNECGVLLTGTEIYPARGAKGTGPMYRQTWWCELNPKTYTTIADPAQARRRERERQAREIGASLLRRPTRRGRFEPDGA</sequence>
<dbReference type="EMBL" id="BAABGJ010000012">
    <property type="protein sequence ID" value="GAA4337925.1"/>
    <property type="molecule type" value="Genomic_DNA"/>
</dbReference>
<reference evidence="3" key="1">
    <citation type="journal article" date="2019" name="Int. J. Syst. Evol. Microbiol.">
        <title>The Global Catalogue of Microorganisms (GCM) 10K type strain sequencing project: providing services to taxonomists for standard genome sequencing and annotation.</title>
        <authorList>
            <consortium name="The Broad Institute Genomics Platform"/>
            <consortium name="The Broad Institute Genome Sequencing Center for Infectious Disease"/>
            <person name="Wu L."/>
            <person name="Ma J."/>
        </authorList>
    </citation>
    <scope>NUCLEOTIDE SEQUENCE [LARGE SCALE GENOMIC DNA]</scope>
    <source>
        <strain evidence="3">JCM 17804</strain>
    </source>
</reference>
<evidence type="ECO:0000313" key="2">
    <source>
        <dbReference type="EMBL" id="GAA4337925.1"/>
    </source>
</evidence>
<name>A0ABP8HDU4_9BURK</name>
<comment type="caution">
    <text evidence="2">The sequence shown here is derived from an EMBL/GenBank/DDBJ whole genome shotgun (WGS) entry which is preliminary data.</text>
</comment>
<evidence type="ECO:0000313" key="3">
    <source>
        <dbReference type="Proteomes" id="UP001500975"/>
    </source>
</evidence>
<accession>A0ABP8HDU4</accession>
<gene>
    <name evidence="2" type="ORF">GCM10023165_16300</name>
</gene>
<protein>
    <recommendedName>
        <fullName evidence="4">Transposase</fullName>
    </recommendedName>
</protein>